<dbReference type="KEGG" id="plei:Q9312_00400"/>
<sequence length="89" mass="10143">MGVPSQEELTQALSTAAKMREQDKDPDHLAKCLLNQHYQLELMNKVVKAAKVYLRSGHGSREHSQLLKAIEQVEQHEHNSTDDLTKRPL</sequence>
<name>A0AA51RTX3_9GAMM</name>
<evidence type="ECO:0000313" key="3">
    <source>
        <dbReference type="Proteomes" id="UP001239782"/>
    </source>
</evidence>
<dbReference type="Proteomes" id="UP001239782">
    <property type="component" value="Chromosome"/>
</dbReference>
<evidence type="ECO:0000256" key="1">
    <source>
        <dbReference type="SAM" id="MobiDB-lite"/>
    </source>
</evidence>
<accession>A0AA51RTX3</accession>
<protein>
    <submittedName>
        <fullName evidence="2">Uncharacterized protein</fullName>
    </submittedName>
</protein>
<dbReference type="EMBL" id="CP133548">
    <property type="protein sequence ID" value="WMS87404.1"/>
    <property type="molecule type" value="Genomic_DNA"/>
</dbReference>
<gene>
    <name evidence="2" type="ORF">Q9312_00400</name>
</gene>
<proteinExistence type="predicted"/>
<dbReference type="AlphaFoldDB" id="A0AA51RTX3"/>
<reference evidence="2 3" key="1">
    <citation type="submission" date="2023-08" db="EMBL/GenBank/DDBJ databases">
        <title>Pleionea litopenaei sp. nov., isolated from stomach of juvenile Litopenaeus vannamei.</title>
        <authorList>
            <person name="Rho A.M."/>
            <person name="Hwang C.Y."/>
        </authorList>
    </citation>
    <scope>NUCLEOTIDE SEQUENCE [LARGE SCALE GENOMIC DNA]</scope>
    <source>
        <strain evidence="2 3">HL-JVS1</strain>
    </source>
</reference>
<keyword evidence="3" id="KW-1185">Reference proteome</keyword>
<feature type="region of interest" description="Disordered" evidence="1">
    <location>
        <begin position="1"/>
        <end position="24"/>
    </location>
</feature>
<organism evidence="2 3">
    <name type="scientific">Pleionea litopenaei</name>
    <dbReference type="NCBI Taxonomy" id="3070815"/>
    <lineage>
        <taxon>Bacteria</taxon>
        <taxon>Pseudomonadati</taxon>
        <taxon>Pseudomonadota</taxon>
        <taxon>Gammaproteobacteria</taxon>
        <taxon>Oceanospirillales</taxon>
        <taxon>Pleioneaceae</taxon>
        <taxon>Pleionea</taxon>
    </lineage>
</organism>
<dbReference type="RefSeq" id="WP_309202547.1">
    <property type="nucleotide sequence ID" value="NZ_CP133548.1"/>
</dbReference>
<evidence type="ECO:0000313" key="2">
    <source>
        <dbReference type="EMBL" id="WMS87404.1"/>
    </source>
</evidence>